<reference evidence="1 2" key="1">
    <citation type="journal article" date="2007" name="Virus Genes">
        <title>Genome sequence of Leucania seperata nucleopolyhedrovirus.</title>
        <authorList>
            <person name="Xiao H."/>
            <person name="Qi Y."/>
        </authorList>
    </citation>
    <scope>NUCLEOTIDE SEQUENCE [LARGE SCALE GENOMIC DNA]</scope>
    <source>
        <strain evidence="1 2">AH1</strain>
    </source>
</reference>
<dbReference type="RefSeq" id="YP_758415.1">
    <property type="nucleotide sequence ID" value="NC_008348.1"/>
</dbReference>
<evidence type="ECO:0000313" key="2">
    <source>
        <dbReference type="Proteomes" id="UP000201737"/>
    </source>
</evidence>
<sequence>MTIPLYLFFYIYRWCHTHTHDLRYDQYTNKPVRNKTDMVRVRFLSRHVRHGNEPECLLKAAHCVAQTLCH</sequence>
<dbReference type="Proteomes" id="UP000201737">
    <property type="component" value="Segment"/>
</dbReference>
<organismHost>
    <name type="scientific">Lepidoptera</name>
    <name type="common">moths &amp; butterflies</name>
    <dbReference type="NCBI Taxonomy" id="7088"/>
</organismHost>
<reference evidence="1 2" key="2">
    <citation type="journal article" date="2007" name="Virus Res.">
        <title>P13 of Leucania separata multiple nuclear polyhedrosis virus affected the polyhedra and budded virions yields of AcMNPV.</title>
        <authorList>
            <person name="Du E.Q."/>
            <person name="Yan F."/>
            <person name="Jin W.X."/>
            <person name="Lu N."/>
            <person name="Xiao H.Z."/>
            <person name="Lu S.Y."/>
            <person name="Qi Y.P."/>
        </authorList>
    </citation>
    <scope>NUCLEOTIDE SEQUENCE [LARGE SCALE GENOMIC DNA]</scope>
    <source>
        <strain evidence="1 2">AH1</strain>
    </source>
</reference>
<evidence type="ECO:0000313" key="1">
    <source>
        <dbReference type="EMBL" id="AAR28882.1"/>
    </source>
</evidence>
<protein>
    <submittedName>
        <fullName evidence="1">ORF118</fullName>
    </submittedName>
</protein>
<keyword evidence="2" id="KW-1185">Reference proteome</keyword>
<organism evidence="1 2">
    <name type="scientific">Leucania separata nucleopolyhedrovirus</name>
    <name type="common">LsNPV</name>
    <dbReference type="NCBI Taxonomy" id="1307956"/>
    <lineage>
        <taxon>Viruses</taxon>
        <taxon>Viruses incertae sedis</taxon>
        <taxon>Naldaviricetes</taxon>
        <taxon>Lefavirales</taxon>
        <taxon>Baculoviridae</taxon>
        <taxon>Alphabaculovirus</taxon>
        <taxon>Alphabaculovirus leseparatae</taxon>
    </lineage>
</organism>
<dbReference type="KEGG" id="vg:5176342"/>
<name>Q0IL01_NPVLS</name>
<dbReference type="EMBL" id="AY394490">
    <property type="protein sequence ID" value="AAR28882.1"/>
    <property type="molecule type" value="Genomic_DNA"/>
</dbReference>
<accession>Q0IL01</accession>
<dbReference type="GeneID" id="5176342"/>
<proteinExistence type="predicted"/>